<dbReference type="KEGG" id="cprv:CYPRO_1524"/>
<evidence type="ECO:0000256" key="8">
    <source>
        <dbReference type="ARBA" id="ARBA00022679"/>
    </source>
</evidence>
<comment type="pathway">
    <text evidence="2">Cofactor biosynthesis; NAD(+) biosynthesis; nicotinate D-ribonucleotide from quinolinate: step 1/1.</text>
</comment>
<dbReference type="FunFam" id="3.20.20.70:FF:000030">
    <property type="entry name" value="Nicotinate-nucleotide pyrophosphorylase, carboxylating"/>
    <property type="match status" value="1"/>
</dbReference>
<evidence type="ECO:0000313" key="16">
    <source>
        <dbReference type="Proteomes" id="UP000254808"/>
    </source>
</evidence>
<dbReference type="Pfam" id="PF02749">
    <property type="entry name" value="QRPTase_N"/>
    <property type="match status" value="1"/>
</dbReference>
<evidence type="ECO:0000256" key="12">
    <source>
        <dbReference type="PIRNR" id="PIRNR006250"/>
    </source>
</evidence>
<dbReference type="PANTHER" id="PTHR32179">
    <property type="entry name" value="NICOTINATE-NUCLEOTIDE PYROPHOSPHORYLASE [CARBOXYLATING]"/>
    <property type="match status" value="1"/>
</dbReference>
<dbReference type="UniPathway" id="UPA00253">
    <property type="reaction ID" value="UER00331"/>
</dbReference>
<evidence type="ECO:0000256" key="5">
    <source>
        <dbReference type="ARBA" id="ARBA00011944"/>
    </source>
</evidence>
<protein>
    <recommendedName>
        <fullName evidence="11">Probable nicotinate-nucleotide pyrophosphorylase [carboxylating]</fullName>
        <ecNumber evidence="5">2.4.2.19</ecNumber>
    </recommendedName>
    <alternativeName>
        <fullName evidence="9">Quinolinate phosphoribosyltransferase [decarboxylating]</fullName>
    </alternativeName>
</protein>
<evidence type="ECO:0000259" key="13">
    <source>
        <dbReference type="Pfam" id="PF01729"/>
    </source>
</evidence>
<dbReference type="EC" id="2.4.2.19" evidence="5"/>
<evidence type="ECO:0000256" key="11">
    <source>
        <dbReference type="ARBA" id="ARBA00069173"/>
    </source>
</evidence>
<dbReference type="InterPro" id="IPR004393">
    <property type="entry name" value="NadC"/>
</dbReference>
<feature type="domain" description="Quinolinate phosphoribosyl transferase N-terminal" evidence="14">
    <location>
        <begin position="21"/>
        <end position="106"/>
    </location>
</feature>
<dbReference type="RefSeq" id="WP_114984036.1">
    <property type="nucleotide sequence ID" value="NZ_CP027806.1"/>
</dbReference>
<dbReference type="Gene3D" id="3.90.1170.20">
    <property type="entry name" value="Quinolinate phosphoribosyl transferase, N-terminal domain"/>
    <property type="match status" value="1"/>
</dbReference>
<dbReference type="GO" id="GO:0005737">
    <property type="term" value="C:cytoplasm"/>
    <property type="evidence" value="ECO:0007669"/>
    <property type="project" value="TreeGrafter"/>
</dbReference>
<evidence type="ECO:0000256" key="9">
    <source>
        <dbReference type="ARBA" id="ARBA00033102"/>
    </source>
</evidence>
<comment type="similarity">
    <text evidence="3 12">Belongs to the NadC/ModD family.</text>
</comment>
<keyword evidence="7 12" id="KW-0328">Glycosyltransferase</keyword>
<dbReference type="FunFam" id="3.90.1170.20:FF:000001">
    <property type="entry name" value="Nicotinate-nucleotide diphosphorylase (Carboxylating)"/>
    <property type="match status" value="1"/>
</dbReference>
<dbReference type="GO" id="GO:0009435">
    <property type="term" value="P:NAD+ biosynthetic process"/>
    <property type="evidence" value="ECO:0007669"/>
    <property type="project" value="UniProtKB-UniPathway"/>
</dbReference>
<accession>A0A345UJX3</accession>
<name>A0A345UJX3_9BACT</name>
<evidence type="ECO:0000259" key="14">
    <source>
        <dbReference type="Pfam" id="PF02749"/>
    </source>
</evidence>
<evidence type="ECO:0000256" key="1">
    <source>
        <dbReference type="ARBA" id="ARBA00003237"/>
    </source>
</evidence>
<dbReference type="InterPro" id="IPR022412">
    <property type="entry name" value="Quinolinate_PRibosylTrfase_N"/>
</dbReference>
<sequence length="279" mass="30018">MNPLVEAIVDLALREDIGKGDVTTEAVFSGAEQAEAFFVAKEGGILAGNALAAFIAARVDSRIQFRQLIEDGSRIKRGDLIAEITGPAGAILTAERTCLNFMQRMSGIATKTNRFAAALEGTNTRLLDTRKTMPGQRWTDKLAVKLGGGTNHRFCLDDMYLIKENHITVAGGVRQALQACAAHREKLGGTQKIEIEVVTASQIDEVLETGIADIILLDNMNNKELTEAVQRINGAAQTEASGNMTLERLPEVARTGVDFVSAGSITHSVHALDISLLFE</sequence>
<dbReference type="InterPro" id="IPR013785">
    <property type="entry name" value="Aldolase_TIM"/>
</dbReference>
<comment type="function">
    <text evidence="1">Involved in the catabolism of quinolinic acid (QA).</text>
</comment>
<keyword evidence="16" id="KW-1185">Reference proteome</keyword>
<dbReference type="EMBL" id="CP027806">
    <property type="protein sequence ID" value="AXJ00775.1"/>
    <property type="molecule type" value="Genomic_DNA"/>
</dbReference>
<evidence type="ECO:0000256" key="6">
    <source>
        <dbReference type="ARBA" id="ARBA00022642"/>
    </source>
</evidence>
<dbReference type="PANTHER" id="PTHR32179:SF3">
    <property type="entry name" value="NICOTINATE-NUCLEOTIDE PYROPHOSPHORYLASE [CARBOXYLATING]"/>
    <property type="match status" value="1"/>
</dbReference>
<dbReference type="GO" id="GO:0034213">
    <property type="term" value="P:quinolinate catabolic process"/>
    <property type="evidence" value="ECO:0007669"/>
    <property type="project" value="TreeGrafter"/>
</dbReference>
<comment type="subunit">
    <text evidence="4">Hexamer formed by 3 homodimers.</text>
</comment>
<dbReference type="SUPFAM" id="SSF51690">
    <property type="entry name" value="Nicotinate/Quinolinate PRTase C-terminal domain-like"/>
    <property type="match status" value="1"/>
</dbReference>
<evidence type="ECO:0000256" key="2">
    <source>
        <dbReference type="ARBA" id="ARBA00004893"/>
    </source>
</evidence>
<evidence type="ECO:0000256" key="10">
    <source>
        <dbReference type="ARBA" id="ARBA00047445"/>
    </source>
</evidence>
<keyword evidence="8 12" id="KW-0808">Transferase</keyword>
<comment type="catalytic activity">
    <reaction evidence="10">
        <text>nicotinate beta-D-ribonucleotide + CO2 + diphosphate = quinolinate + 5-phospho-alpha-D-ribose 1-diphosphate + 2 H(+)</text>
        <dbReference type="Rhea" id="RHEA:12733"/>
        <dbReference type="ChEBI" id="CHEBI:15378"/>
        <dbReference type="ChEBI" id="CHEBI:16526"/>
        <dbReference type="ChEBI" id="CHEBI:29959"/>
        <dbReference type="ChEBI" id="CHEBI:33019"/>
        <dbReference type="ChEBI" id="CHEBI:57502"/>
        <dbReference type="ChEBI" id="CHEBI:58017"/>
        <dbReference type="EC" id="2.4.2.19"/>
    </reaction>
</comment>
<proteinExistence type="inferred from homology"/>
<dbReference type="OrthoDB" id="9782546at2"/>
<dbReference type="InterPro" id="IPR037128">
    <property type="entry name" value="Quinolinate_PRibosylTase_N_sf"/>
</dbReference>
<organism evidence="15 16">
    <name type="scientific">Cyclonatronum proteinivorum</name>
    <dbReference type="NCBI Taxonomy" id="1457365"/>
    <lineage>
        <taxon>Bacteria</taxon>
        <taxon>Pseudomonadati</taxon>
        <taxon>Balneolota</taxon>
        <taxon>Balneolia</taxon>
        <taxon>Balneolales</taxon>
        <taxon>Cyclonatronaceae</taxon>
        <taxon>Cyclonatronum</taxon>
    </lineage>
</organism>
<evidence type="ECO:0000256" key="7">
    <source>
        <dbReference type="ARBA" id="ARBA00022676"/>
    </source>
</evidence>
<keyword evidence="6" id="KW-0662">Pyridine nucleotide biosynthesis</keyword>
<evidence type="ECO:0000256" key="4">
    <source>
        <dbReference type="ARBA" id="ARBA00011218"/>
    </source>
</evidence>
<feature type="domain" description="Quinolinate phosphoribosyl transferase C-terminal" evidence="13">
    <location>
        <begin position="108"/>
        <end position="276"/>
    </location>
</feature>
<dbReference type="InterPro" id="IPR036068">
    <property type="entry name" value="Nicotinate_pribotase-like_C"/>
</dbReference>
<dbReference type="Proteomes" id="UP000254808">
    <property type="component" value="Chromosome"/>
</dbReference>
<dbReference type="GO" id="GO:0004514">
    <property type="term" value="F:nicotinate-nucleotide diphosphorylase (carboxylating) activity"/>
    <property type="evidence" value="ECO:0007669"/>
    <property type="project" value="UniProtKB-EC"/>
</dbReference>
<dbReference type="NCBIfam" id="TIGR00078">
    <property type="entry name" value="nadC"/>
    <property type="match status" value="1"/>
</dbReference>
<dbReference type="PIRSF" id="PIRSF006250">
    <property type="entry name" value="NadC_ModD"/>
    <property type="match status" value="1"/>
</dbReference>
<reference evidence="15 16" key="1">
    <citation type="submission" date="2018-03" db="EMBL/GenBank/DDBJ databases">
        <title>Phenotypic and genomic properties of Cyclonatronum proteinivorum gen. nov., sp. nov., a haloalkaliphilic bacteroidete from soda lakes possessing Na+-translocating rhodopsin.</title>
        <authorList>
            <person name="Toshchakov S.V."/>
            <person name="Korzhenkov A."/>
            <person name="Samarov N.I."/>
            <person name="Kublanov I.V."/>
            <person name="Muntyan M.S."/>
            <person name="Sorokin D.Y."/>
        </authorList>
    </citation>
    <scope>NUCLEOTIDE SEQUENCE [LARGE SCALE GENOMIC DNA]</scope>
    <source>
        <strain evidence="15 16">Omega</strain>
    </source>
</reference>
<dbReference type="AlphaFoldDB" id="A0A345UJX3"/>
<dbReference type="Gene3D" id="3.20.20.70">
    <property type="entry name" value="Aldolase class I"/>
    <property type="match status" value="1"/>
</dbReference>
<gene>
    <name evidence="15" type="ORF">CYPRO_1524</name>
</gene>
<evidence type="ECO:0000313" key="15">
    <source>
        <dbReference type="EMBL" id="AXJ00775.1"/>
    </source>
</evidence>
<dbReference type="InterPro" id="IPR002638">
    <property type="entry name" value="Quinolinate_PRibosylTrfase_C"/>
</dbReference>
<evidence type="ECO:0000256" key="3">
    <source>
        <dbReference type="ARBA" id="ARBA00009400"/>
    </source>
</evidence>
<dbReference type="InterPro" id="IPR027277">
    <property type="entry name" value="NadC/ModD"/>
</dbReference>
<dbReference type="CDD" id="cd01572">
    <property type="entry name" value="QPRTase"/>
    <property type="match status" value="1"/>
</dbReference>
<dbReference type="Pfam" id="PF01729">
    <property type="entry name" value="QRPTase_C"/>
    <property type="match status" value="1"/>
</dbReference>
<dbReference type="SUPFAM" id="SSF54675">
    <property type="entry name" value="Nicotinate/Quinolinate PRTase N-terminal domain-like"/>
    <property type="match status" value="1"/>
</dbReference>